<reference evidence="2 3" key="1">
    <citation type="submission" date="2015-06" db="EMBL/GenBank/DDBJ databases">
        <title>Talaromyces atroroseus IBT 11181 draft genome.</title>
        <authorList>
            <person name="Rasmussen K.B."/>
            <person name="Rasmussen S."/>
            <person name="Petersen B."/>
            <person name="Sicheritz-Ponten T."/>
            <person name="Mortensen U.H."/>
            <person name="Thrane U."/>
        </authorList>
    </citation>
    <scope>NUCLEOTIDE SEQUENCE [LARGE SCALE GENOMIC DNA]</scope>
    <source>
        <strain evidence="2 3">IBT 11181</strain>
    </source>
</reference>
<name>A0A225AEW5_TALAT</name>
<gene>
    <name evidence="2" type="ORF">UA08_05933</name>
</gene>
<dbReference type="AlphaFoldDB" id="A0A225AEW5"/>
<keyword evidence="3" id="KW-1185">Reference proteome</keyword>
<evidence type="ECO:0000313" key="3">
    <source>
        <dbReference type="Proteomes" id="UP000214365"/>
    </source>
</evidence>
<dbReference type="GeneID" id="31005689"/>
<dbReference type="RefSeq" id="XP_020119221.1">
    <property type="nucleotide sequence ID" value="XM_020268257.1"/>
</dbReference>
<protein>
    <recommendedName>
        <fullName evidence="4">Pentatricopeptide repeat domain-containing protein</fullName>
    </recommendedName>
</protein>
<organism evidence="2 3">
    <name type="scientific">Talaromyces atroroseus</name>
    <dbReference type="NCBI Taxonomy" id="1441469"/>
    <lineage>
        <taxon>Eukaryota</taxon>
        <taxon>Fungi</taxon>
        <taxon>Dikarya</taxon>
        <taxon>Ascomycota</taxon>
        <taxon>Pezizomycotina</taxon>
        <taxon>Eurotiomycetes</taxon>
        <taxon>Eurotiomycetidae</taxon>
        <taxon>Eurotiales</taxon>
        <taxon>Trichocomaceae</taxon>
        <taxon>Talaromyces</taxon>
        <taxon>Talaromyces sect. Trachyspermi</taxon>
    </lineage>
</organism>
<sequence length="844" mass="97305">MRPALLRLLKRPSAISLLAELVSTSGIERLPTSGKCLICQTRRAHAQPLLLHHNIPIIVQTDSPQKLQVHEITPTGNDEIVDGRINVQGTQKGDLPLSLDVDRLEYESALDRDEINDRKRLVDDPQKKHDFKLWKELLQYRKRRYGKQGVAEIWKGLASRRGHIQLPMDGKLADYFWETFVDAGLEDEQLLCGIAEYAEHIWSTTETRWTGFYEAVVGGFFAMGLPEQAVYWHRKLQPLHLGEPNDIALIIDQAVSCVPQKPPDWSLFSREAVMLGFRPGLRAFGEICLATEGHQIYETIIPFLLRRGHSLDAMYMHEFLVKRGDMPCDVDAVGQLLEFAEIDSHTFSRKVRERIRKVKPSLISLHATLATHGESESSTGTRDKPEATKDSPPPKNGEDDDDDWMRERTFKDEFGARLFATKALTVDMITNGLQMFGVQAIGPLSLREIALRADGPKDILEKMQALRKADITIRDCAFTRLVERLAVEHKDIVLEDLLHSDQHPDVLEDAVVQENFLCSYLMARDWRLYNLTKAILSEVAKDDLDNIQFRVSLAARKWSTASDIVDRMYLDGKVLSEQSINHMINSVLTPRLPGRDPPYPQGPDRNEVDYALRILKLAFRFQSDISPQYWVELLQRLGKHRHDQWERLRGLCLWLAQNYVAQNDSPLLHSLSRSTGVDPETLLAKNRAELRHIFNPRLQMALVTWGFKLSLWAEEQHEMPISDNKNNNQRHDGTVIRWLRGLVLLRELEAMGVTIYPSFVRQACRERLQVLYGELESARKWNRSLRQKNPFKLSHVLNDMLKIYPGLFTEEERLDLHKLIDRPLSSMAARRMQQQEEWQQQWPR</sequence>
<dbReference type="Proteomes" id="UP000214365">
    <property type="component" value="Unassembled WGS sequence"/>
</dbReference>
<evidence type="ECO:0000313" key="2">
    <source>
        <dbReference type="EMBL" id="OKL59100.1"/>
    </source>
</evidence>
<accession>A0A225AEW5</accession>
<dbReference type="STRING" id="1441469.A0A225AEW5"/>
<feature type="region of interest" description="Disordered" evidence="1">
    <location>
        <begin position="369"/>
        <end position="404"/>
    </location>
</feature>
<evidence type="ECO:0008006" key="4">
    <source>
        <dbReference type="Google" id="ProtNLM"/>
    </source>
</evidence>
<evidence type="ECO:0000256" key="1">
    <source>
        <dbReference type="SAM" id="MobiDB-lite"/>
    </source>
</evidence>
<comment type="caution">
    <text evidence="2">The sequence shown here is derived from an EMBL/GenBank/DDBJ whole genome shotgun (WGS) entry which is preliminary data.</text>
</comment>
<dbReference type="OrthoDB" id="5366531at2759"/>
<proteinExistence type="predicted"/>
<dbReference type="EMBL" id="LFMY01000008">
    <property type="protein sequence ID" value="OKL59100.1"/>
    <property type="molecule type" value="Genomic_DNA"/>
</dbReference>